<evidence type="ECO:0000313" key="1">
    <source>
        <dbReference type="EMBL" id="SFW90621.1"/>
    </source>
</evidence>
<dbReference type="STRING" id="1004.SAMN05661012_06643"/>
<proteinExistence type="predicted"/>
<evidence type="ECO:0008006" key="3">
    <source>
        <dbReference type="Google" id="ProtNLM"/>
    </source>
</evidence>
<accession>A0A1K1T3I8</accession>
<dbReference type="Proteomes" id="UP000183788">
    <property type="component" value="Unassembled WGS sequence"/>
</dbReference>
<gene>
    <name evidence="1" type="ORF">SAMN05661012_06643</name>
</gene>
<sequence>MQQQGLAGIQKRKYAVTTQSDHDLPVADNILNRNFKLEKINQKWATDISYIQTNGG</sequence>
<evidence type="ECO:0000313" key="2">
    <source>
        <dbReference type="Proteomes" id="UP000183788"/>
    </source>
</evidence>
<organism evidence="1 2">
    <name type="scientific">Chitinophaga sancti</name>
    <dbReference type="NCBI Taxonomy" id="1004"/>
    <lineage>
        <taxon>Bacteria</taxon>
        <taxon>Pseudomonadati</taxon>
        <taxon>Bacteroidota</taxon>
        <taxon>Chitinophagia</taxon>
        <taxon>Chitinophagales</taxon>
        <taxon>Chitinophagaceae</taxon>
        <taxon>Chitinophaga</taxon>
    </lineage>
</organism>
<name>A0A1K1T3I8_9BACT</name>
<dbReference type="AlphaFoldDB" id="A0A1K1T3I8"/>
<dbReference type="PANTHER" id="PTHR46889">
    <property type="entry name" value="TRANSPOSASE INSF FOR INSERTION SEQUENCE IS3B-RELATED"/>
    <property type="match status" value="1"/>
</dbReference>
<protein>
    <recommendedName>
        <fullName evidence="3">Transposase</fullName>
    </recommendedName>
</protein>
<reference evidence="1 2" key="1">
    <citation type="submission" date="2016-11" db="EMBL/GenBank/DDBJ databases">
        <authorList>
            <person name="Jaros S."/>
            <person name="Januszkiewicz K."/>
            <person name="Wedrychowicz H."/>
        </authorList>
    </citation>
    <scope>NUCLEOTIDE SEQUENCE [LARGE SCALE GENOMIC DNA]</scope>
    <source>
        <strain evidence="1 2">DSM 784</strain>
    </source>
</reference>
<dbReference type="EMBL" id="FPIZ01000051">
    <property type="protein sequence ID" value="SFW90621.1"/>
    <property type="molecule type" value="Genomic_DNA"/>
</dbReference>
<dbReference type="InterPro" id="IPR050900">
    <property type="entry name" value="Transposase_IS3/IS150/IS904"/>
</dbReference>
<dbReference type="PANTHER" id="PTHR46889:SF4">
    <property type="entry name" value="TRANSPOSASE INSO FOR INSERTION SEQUENCE ELEMENT IS911B-RELATED"/>
    <property type="match status" value="1"/>
</dbReference>